<sequence>MPFVKEKFFIEEESLAFVYLMREFNLTQGESQRLIARGRLIIDGESMVLSNKRIQGEVEIVYFKPSSRGLKPIFSTSDFMLFDKPSGVLVHPKKMTTPYSMLDEVRSFAGQNANGCHRIDMETSGLFLASSNKVSEKDIKMLFQEREIKKSYLAWVDGEFKDECLVDEPILTLPVGYEESKHKVVISPKGKNAQTFFKPLHYNRDLDSTLLACYPHTGRTHQIRVHLFHMKHPIIGDPIYGTDFDISNQYLEENLTLEKREIYTGAKRLLLHANSLRFVYKDNKYILYSKEDFRDAKALIEPIKNRKFNKRNIDEKSL</sequence>
<dbReference type="PROSITE" id="PS01129">
    <property type="entry name" value="PSI_RLU"/>
    <property type="match status" value="1"/>
</dbReference>
<organism evidence="4">
    <name type="scientific">hydrothermal vent metagenome</name>
    <dbReference type="NCBI Taxonomy" id="652676"/>
    <lineage>
        <taxon>unclassified sequences</taxon>
        <taxon>metagenomes</taxon>
        <taxon>ecological metagenomes</taxon>
    </lineage>
</organism>
<evidence type="ECO:0000256" key="1">
    <source>
        <dbReference type="ARBA" id="ARBA00010876"/>
    </source>
</evidence>
<name>A0A1W1EHW4_9ZZZZ</name>
<keyword evidence="4" id="KW-0456">Lyase</keyword>
<dbReference type="InterPro" id="IPR050188">
    <property type="entry name" value="RluA_PseudoU_synthase"/>
</dbReference>
<dbReference type="InterPro" id="IPR006224">
    <property type="entry name" value="PsdUridine_synth_RluA-like_CS"/>
</dbReference>
<dbReference type="SUPFAM" id="SSF55120">
    <property type="entry name" value="Pseudouridine synthase"/>
    <property type="match status" value="1"/>
</dbReference>
<dbReference type="GO" id="GO:0000455">
    <property type="term" value="P:enzyme-directed rRNA pseudouridine synthesis"/>
    <property type="evidence" value="ECO:0007669"/>
    <property type="project" value="TreeGrafter"/>
</dbReference>
<dbReference type="InterPro" id="IPR020103">
    <property type="entry name" value="PsdUridine_synth_cat_dom_sf"/>
</dbReference>
<dbReference type="GO" id="GO:0009982">
    <property type="term" value="F:pseudouridine synthase activity"/>
    <property type="evidence" value="ECO:0007669"/>
    <property type="project" value="InterPro"/>
</dbReference>
<dbReference type="Gene3D" id="3.30.2350.10">
    <property type="entry name" value="Pseudouridine synthase"/>
    <property type="match status" value="1"/>
</dbReference>
<comment type="similarity">
    <text evidence="1">Belongs to the pseudouridine synthase RluA family.</text>
</comment>
<dbReference type="InterPro" id="IPR006145">
    <property type="entry name" value="PsdUridine_synth_RsuA/RluA"/>
</dbReference>
<feature type="domain" description="Pseudouridine synthase RsuA/RluA-like" evidence="3">
    <location>
        <begin position="78"/>
        <end position="227"/>
    </location>
</feature>
<dbReference type="PANTHER" id="PTHR21600:SF44">
    <property type="entry name" value="RIBOSOMAL LARGE SUBUNIT PSEUDOURIDINE SYNTHASE D"/>
    <property type="match status" value="1"/>
</dbReference>
<dbReference type="EMBL" id="FRYL01000010">
    <property type="protein sequence ID" value="SHO80449.1"/>
    <property type="molecule type" value="Genomic_DNA"/>
</dbReference>
<accession>A0A1W1EHW4</accession>
<dbReference type="Pfam" id="PF00849">
    <property type="entry name" value="PseudoU_synth_2"/>
    <property type="match status" value="1"/>
</dbReference>
<dbReference type="AlphaFoldDB" id="A0A1W1EHW4"/>
<keyword evidence="2" id="KW-0413">Isomerase</keyword>
<gene>
    <name evidence="4" type="ORF">MNB_SV-15-1167</name>
</gene>
<dbReference type="EC" id="4.2.1.70" evidence="4"/>
<dbReference type="PANTHER" id="PTHR21600">
    <property type="entry name" value="MITOCHONDRIAL RNA PSEUDOURIDINE SYNTHASE"/>
    <property type="match status" value="1"/>
</dbReference>
<proteinExistence type="inferred from homology"/>
<dbReference type="GO" id="GO:0003723">
    <property type="term" value="F:RNA binding"/>
    <property type="evidence" value="ECO:0007669"/>
    <property type="project" value="InterPro"/>
</dbReference>
<reference evidence="4" key="1">
    <citation type="submission" date="2016-10" db="EMBL/GenBank/DDBJ databases">
        <authorList>
            <person name="de Groot N.N."/>
        </authorList>
    </citation>
    <scope>NUCLEOTIDE SEQUENCE</scope>
</reference>
<dbReference type="CDD" id="cd02869">
    <property type="entry name" value="PseudoU_synth_RluA_like"/>
    <property type="match status" value="1"/>
</dbReference>
<evidence type="ECO:0000259" key="3">
    <source>
        <dbReference type="Pfam" id="PF00849"/>
    </source>
</evidence>
<evidence type="ECO:0000313" key="4">
    <source>
        <dbReference type="EMBL" id="SHO80449.1"/>
    </source>
</evidence>
<evidence type="ECO:0000256" key="2">
    <source>
        <dbReference type="ARBA" id="ARBA00023235"/>
    </source>
</evidence>
<protein>
    <submittedName>
        <fullName evidence="4">Ribosomal large subunit pseudouridine synthase A</fullName>
        <ecNumber evidence="4">4.2.1.70</ecNumber>
    </submittedName>
</protein>
<dbReference type="GO" id="GO:0004730">
    <property type="term" value="F:pseudouridylate synthase activity"/>
    <property type="evidence" value="ECO:0007669"/>
    <property type="project" value="UniProtKB-EC"/>
</dbReference>